<feature type="non-terminal residue" evidence="1">
    <location>
        <position position="47"/>
    </location>
</feature>
<protein>
    <submittedName>
        <fullName evidence="1">Uncharacterized protein</fullName>
    </submittedName>
</protein>
<name>A0A0K2SX16_LEPSM</name>
<sequence>MTPVSILNSTPIPSKTFTYNPSENLPCYSSSFMSTCTLYYFIQVMGK</sequence>
<organism evidence="1">
    <name type="scientific">Lepeophtheirus salmonis</name>
    <name type="common">Salmon louse</name>
    <name type="synonym">Caligus salmonis</name>
    <dbReference type="NCBI Taxonomy" id="72036"/>
    <lineage>
        <taxon>Eukaryota</taxon>
        <taxon>Metazoa</taxon>
        <taxon>Ecdysozoa</taxon>
        <taxon>Arthropoda</taxon>
        <taxon>Crustacea</taxon>
        <taxon>Multicrustacea</taxon>
        <taxon>Hexanauplia</taxon>
        <taxon>Copepoda</taxon>
        <taxon>Siphonostomatoida</taxon>
        <taxon>Caligidae</taxon>
        <taxon>Lepeophtheirus</taxon>
    </lineage>
</organism>
<evidence type="ECO:0000313" key="1">
    <source>
        <dbReference type="EMBL" id="CDW17826.1"/>
    </source>
</evidence>
<proteinExistence type="predicted"/>
<dbReference type="AlphaFoldDB" id="A0A0K2SX16"/>
<dbReference type="EMBL" id="HACA01000465">
    <property type="protein sequence ID" value="CDW17826.1"/>
    <property type="molecule type" value="Transcribed_RNA"/>
</dbReference>
<reference evidence="1" key="1">
    <citation type="submission" date="2014-05" db="EMBL/GenBank/DDBJ databases">
        <authorList>
            <person name="Chronopoulou M."/>
        </authorList>
    </citation>
    <scope>NUCLEOTIDE SEQUENCE</scope>
    <source>
        <tissue evidence="1">Whole organism</tissue>
    </source>
</reference>
<accession>A0A0K2SX16</accession>